<dbReference type="Proteomes" id="UP000483078">
    <property type="component" value="Unassembled WGS sequence"/>
</dbReference>
<accession>A0A7C9L9Q7</accession>
<comment type="caution">
    <text evidence="1">The sequence shown here is derived from an EMBL/GenBank/DDBJ whole genome shotgun (WGS) entry which is preliminary data.</text>
</comment>
<evidence type="ECO:0000313" key="1">
    <source>
        <dbReference type="EMBL" id="MTJ06094.1"/>
    </source>
</evidence>
<dbReference type="RefSeq" id="WP_273251425.1">
    <property type="nucleotide sequence ID" value="NZ_VENJ01000036.1"/>
</dbReference>
<organism evidence="1 2">
    <name type="scientific">Sediminimonas qiaohouensis</name>
    <dbReference type="NCBI Taxonomy" id="552061"/>
    <lineage>
        <taxon>Bacteria</taxon>
        <taxon>Pseudomonadati</taxon>
        <taxon>Pseudomonadota</taxon>
        <taxon>Alphaproteobacteria</taxon>
        <taxon>Rhodobacterales</taxon>
        <taxon>Roseobacteraceae</taxon>
        <taxon>Sediminimonas</taxon>
    </lineage>
</organism>
<dbReference type="InterPro" id="IPR007739">
    <property type="entry name" value="RgpF"/>
</dbReference>
<name>A0A7C9L9Q7_9RHOB</name>
<sequence length="367" mass="42205">MTPFWPGNIERDFSVLEGWKLRRELDRIKQQLSMIPEMLYEPILRHKHDRAFEAGFPEHKGAVELTSKVAIFIVWQPDGLLTSTLNTCRHLHAAGYSVMLISNAPLRSDDITAMRPYAWRIIDRPNFGYDFGGYRDGIRLLEREGIVPDNLIILNDSIYFPIFPNDDTIRKLEQSDADISGMILRQRGEAHFLESYFYLIRGHVLRHEAFRDFWIKYPLSSNKYKTIRRGERGFGAAMESAGLKIEGVFTEQDFQAAILAADHGMLREIVKHAALPSRDATQVAQSIAQNGTTEQLQAFIFSQMLKLQFYSAFPVASHSLMRFPVLKRSNNEVANAWRREYLRAVEAGLITPPTSTVADELHRHRLR</sequence>
<proteinExistence type="predicted"/>
<reference evidence="1 2" key="1">
    <citation type="submission" date="2019-06" db="EMBL/GenBank/DDBJ databases">
        <title>Enrichment of Autotrophic Halophilic Microorganisms from Red Sea Brine Pool Using Microbial Electrosynthesis System.</title>
        <authorList>
            <person name="Alqahtani M.F."/>
            <person name="Bajracharya S."/>
            <person name="Katuri K.P."/>
            <person name="Ali M."/>
            <person name="Saikaly P.E."/>
        </authorList>
    </citation>
    <scope>NUCLEOTIDE SEQUENCE [LARGE SCALE GENOMIC DNA]</scope>
    <source>
        <strain evidence="1">MES6</strain>
    </source>
</reference>
<dbReference type="Pfam" id="PF05045">
    <property type="entry name" value="RgpF"/>
    <property type="match status" value="1"/>
</dbReference>
<protein>
    <recommendedName>
        <fullName evidence="3">Rhamnan synthesis protein F</fullName>
    </recommendedName>
</protein>
<gene>
    <name evidence="1" type="ORF">FH759_15615</name>
</gene>
<dbReference type="EMBL" id="VENJ01000036">
    <property type="protein sequence ID" value="MTJ06094.1"/>
    <property type="molecule type" value="Genomic_DNA"/>
</dbReference>
<evidence type="ECO:0000313" key="2">
    <source>
        <dbReference type="Proteomes" id="UP000483078"/>
    </source>
</evidence>
<evidence type="ECO:0008006" key="3">
    <source>
        <dbReference type="Google" id="ProtNLM"/>
    </source>
</evidence>
<dbReference type="AlphaFoldDB" id="A0A7C9L9Q7"/>